<feature type="domain" description="Alpha-L-glutamate ligase-related protein ATP-grasp" evidence="1">
    <location>
        <begin position="132"/>
        <end position="357"/>
    </location>
</feature>
<dbReference type="EMBL" id="JAUBDH010000007">
    <property type="protein sequence ID" value="MDW0110677.1"/>
    <property type="molecule type" value="Genomic_DNA"/>
</dbReference>
<evidence type="ECO:0000313" key="3">
    <source>
        <dbReference type="Proteomes" id="UP001280629"/>
    </source>
</evidence>
<evidence type="ECO:0000313" key="2">
    <source>
        <dbReference type="EMBL" id="MDW0110677.1"/>
    </source>
</evidence>
<reference evidence="2 3" key="1">
    <citation type="submission" date="2023-06" db="EMBL/GenBank/DDBJ databases">
        <title>Sporosarcina sp. nov., isolated from Korean traditional fermented seafood 'Jeotgal'.</title>
        <authorList>
            <person name="Yang A.-I."/>
            <person name="Shin N.-R."/>
        </authorList>
    </citation>
    <scope>NUCLEOTIDE SEQUENCE [LARGE SCALE GENOMIC DNA]</scope>
    <source>
        <strain evidence="2 3">KCTC3840</strain>
    </source>
</reference>
<proteinExistence type="predicted"/>
<protein>
    <submittedName>
        <fullName evidence="2">Sugar-transfer associated ATP-grasp domain-containing protein</fullName>
    </submittedName>
</protein>
<dbReference type="RefSeq" id="WP_317936244.1">
    <property type="nucleotide sequence ID" value="NZ_JAUBDH010000007.1"/>
</dbReference>
<accession>A0ABU4G4W8</accession>
<dbReference type="InterPro" id="IPR039523">
    <property type="entry name" value="RimK-rel_E_lig_ATP-grasp"/>
</dbReference>
<sequence length="382" mass="44482">MTIKSGIKEVMNRGMGQMNQYRLVSGNRKKIVRLFKLNPELDKPLSDEYKIKIDSYWEGKFNRKIKKDWHQAYTSVTGIEDERFIPEDLFYSFIEPRLNYTHFQKMYADKNFYTKFFQNVEEPNIILRNIHGIYYGKNYEKLTPEDAEALLADFSEKVIVKPSIDTGDGKDIEILEVQNDSYVLHGTPVTLRDIEKRYGGSDFVLQGWLEQHKSLGEVYPRSLNTLRILTLRLNHDIHVLSSVVRFGNNGESIDNQMVGGLSCGLDEDGNFNEYAIDKFGNKYTHHPYTGYEFVKGRVHHVELIKEKAAELHNQVKYFSLVSWDMALNDKGEPILIEINLAYQDINFHQFNTGTLFGEHTDAVLHHVLKKPSKDTIDYFEIY</sequence>
<organism evidence="2 3">
    <name type="scientific">Sporosarcina aquimarina</name>
    <dbReference type="NCBI Taxonomy" id="114975"/>
    <lineage>
        <taxon>Bacteria</taxon>
        <taxon>Bacillati</taxon>
        <taxon>Bacillota</taxon>
        <taxon>Bacilli</taxon>
        <taxon>Bacillales</taxon>
        <taxon>Caryophanaceae</taxon>
        <taxon>Sporosarcina</taxon>
    </lineage>
</organism>
<gene>
    <name evidence="2" type="ORF">QT716_11580</name>
</gene>
<evidence type="ECO:0000259" key="1">
    <source>
        <dbReference type="Pfam" id="PF14397"/>
    </source>
</evidence>
<dbReference type="SUPFAM" id="SSF56059">
    <property type="entry name" value="Glutathione synthetase ATP-binding domain-like"/>
    <property type="match status" value="1"/>
</dbReference>
<name>A0ABU4G4W8_9BACL</name>
<keyword evidence="3" id="KW-1185">Reference proteome</keyword>
<dbReference type="Pfam" id="PF14397">
    <property type="entry name" value="ATPgrasp_ST"/>
    <property type="match status" value="1"/>
</dbReference>
<comment type="caution">
    <text evidence="2">The sequence shown here is derived from an EMBL/GenBank/DDBJ whole genome shotgun (WGS) entry which is preliminary data.</text>
</comment>
<dbReference type="Proteomes" id="UP001280629">
    <property type="component" value="Unassembled WGS sequence"/>
</dbReference>